<comment type="similarity">
    <text evidence="1">Belongs to the peptidase S14 family.</text>
</comment>
<dbReference type="CDD" id="cd07016">
    <property type="entry name" value="S14_ClpP_1"/>
    <property type="match status" value="1"/>
</dbReference>
<dbReference type="GO" id="GO:0051117">
    <property type="term" value="F:ATPase binding"/>
    <property type="evidence" value="ECO:0007669"/>
    <property type="project" value="TreeGrafter"/>
</dbReference>
<name>A0A5E8CJ37_9ZZZZ</name>
<dbReference type="InterPro" id="IPR001907">
    <property type="entry name" value="ClpP"/>
</dbReference>
<reference evidence="2" key="1">
    <citation type="submission" date="2019-09" db="EMBL/GenBank/DDBJ databases">
        <authorList>
            <person name="Needham M D."/>
        </authorList>
    </citation>
    <scope>NUCLEOTIDE SEQUENCE</scope>
</reference>
<evidence type="ECO:0000256" key="1">
    <source>
        <dbReference type="ARBA" id="ARBA00007039"/>
    </source>
</evidence>
<dbReference type="PANTHER" id="PTHR10381:SF11">
    <property type="entry name" value="ATP-DEPENDENT CLP PROTEASE PROTEOLYTIC SUBUNIT, MITOCHONDRIAL"/>
    <property type="match status" value="1"/>
</dbReference>
<dbReference type="PRINTS" id="PR00127">
    <property type="entry name" value="CLPPROTEASEP"/>
</dbReference>
<dbReference type="AlphaFoldDB" id="A0A5E8CJ37"/>
<keyword evidence="2" id="KW-0645">Protease</keyword>
<dbReference type="Pfam" id="PF00574">
    <property type="entry name" value="CLP_protease"/>
    <property type="match status" value="1"/>
</dbReference>
<dbReference type="InterPro" id="IPR023562">
    <property type="entry name" value="ClpP/TepA"/>
</dbReference>
<gene>
    <name evidence="2" type="ORF">CPAV1605_354</name>
</gene>
<dbReference type="InterPro" id="IPR029045">
    <property type="entry name" value="ClpP/crotonase-like_dom_sf"/>
</dbReference>
<dbReference type="EMBL" id="CABVLZ010000001">
    <property type="protein sequence ID" value="VVU94629.1"/>
    <property type="molecule type" value="Genomic_DNA"/>
</dbReference>
<protein>
    <submittedName>
        <fullName evidence="2">Clp protease</fullName>
    </submittedName>
</protein>
<dbReference type="PANTHER" id="PTHR10381">
    <property type="entry name" value="ATP-DEPENDENT CLP PROTEASE PROTEOLYTIC SUBUNIT"/>
    <property type="match status" value="1"/>
</dbReference>
<dbReference type="GO" id="GO:0004176">
    <property type="term" value="F:ATP-dependent peptidase activity"/>
    <property type="evidence" value="ECO:0007669"/>
    <property type="project" value="InterPro"/>
</dbReference>
<dbReference type="GO" id="GO:0006515">
    <property type="term" value="P:protein quality control for misfolded or incompletely synthesized proteins"/>
    <property type="evidence" value="ECO:0007669"/>
    <property type="project" value="TreeGrafter"/>
</dbReference>
<sequence>MISSKYNHVYFYVRCNRKTCLNLNQKLLYLDSELEDDTNIIIHINSPGGSVTSALSSVDTIMNCKHKVITIVEGIACSAATLISVAGDKRYITPHGFFMIHQLSNEVDGTLARLVDELSNSRLLMKEIIRIYAIQTKLTHKQLQYYINNDLYFTAQKTKELGFVHDIINKPFSDL</sequence>
<dbReference type="GO" id="GO:0009368">
    <property type="term" value="C:endopeptidase Clp complex"/>
    <property type="evidence" value="ECO:0007669"/>
    <property type="project" value="TreeGrafter"/>
</dbReference>
<organism evidence="2">
    <name type="scientific">seawater metagenome</name>
    <dbReference type="NCBI Taxonomy" id="1561972"/>
    <lineage>
        <taxon>unclassified sequences</taxon>
        <taxon>metagenomes</taxon>
        <taxon>ecological metagenomes</taxon>
    </lineage>
</organism>
<proteinExistence type="inferred from homology"/>
<keyword evidence="2" id="KW-0378">Hydrolase</keyword>
<evidence type="ECO:0000313" key="2">
    <source>
        <dbReference type="EMBL" id="VVU94629.1"/>
    </source>
</evidence>
<dbReference type="SUPFAM" id="SSF52096">
    <property type="entry name" value="ClpP/crotonase"/>
    <property type="match status" value="1"/>
</dbReference>
<accession>A0A5E8CJ37</accession>
<dbReference type="GO" id="GO:0004252">
    <property type="term" value="F:serine-type endopeptidase activity"/>
    <property type="evidence" value="ECO:0007669"/>
    <property type="project" value="InterPro"/>
</dbReference>
<dbReference type="Gene3D" id="3.90.226.10">
    <property type="entry name" value="2-enoyl-CoA Hydratase, Chain A, domain 1"/>
    <property type="match status" value="1"/>
</dbReference>